<dbReference type="AlphaFoldDB" id="A0AAV3RWY5"/>
<name>A0AAV3RWY5_LITER</name>
<comment type="caution">
    <text evidence="2">The sequence shown here is derived from an EMBL/GenBank/DDBJ whole genome shotgun (WGS) entry which is preliminary data.</text>
</comment>
<organism evidence="2 3">
    <name type="scientific">Lithospermum erythrorhizon</name>
    <name type="common">Purple gromwell</name>
    <name type="synonym">Lithospermum officinale var. erythrorhizon</name>
    <dbReference type="NCBI Taxonomy" id="34254"/>
    <lineage>
        <taxon>Eukaryota</taxon>
        <taxon>Viridiplantae</taxon>
        <taxon>Streptophyta</taxon>
        <taxon>Embryophyta</taxon>
        <taxon>Tracheophyta</taxon>
        <taxon>Spermatophyta</taxon>
        <taxon>Magnoliopsida</taxon>
        <taxon>eudicotyledons</taxon>
        <taxon>Gunneridae</taxon>
        <taxon>Pentapetalae</taxon>
        <taxon>asterids</taxon>
        <taxon>lamiids</taxon>
        <taxon>Boraginales</taxon>
        <taxon>Boraginaceae</taxon>
        <taxon>Boraginoideae</taxon>
        <taxon>Lithospermeae</taxon>
        <taxon>Lithospermum</taxon>
    </lineage>
</organism>
<feature type="region of interest" description="Disordered" evidence="1">
    <location>
        <begin position="54"/>
        <end position="87"/>
    </location>
</feature>
<feature type="region of interest" description="Disordered" evidence="1">
    <location>
        <begin position="1"/>
        <end position="25"/>
    </location>
</feature>
<proteinExistence type="predicted"/>
<dbReference type="EMBL" id="BAABME010012903">
    <property type="protein sequence ID" value="GAA0185633.1"/>
    <property type="molecule type" value="Genomic_DNA"/>
</dbReference>
<evidence type="ECO:0000256" key="1">
    <source>
        <dbReference type="SAM" id="MobiDB-lite"/>
    </source>
</evidence>
<gene>
    <name evidence="2" type="ORF">LIER_32921</name>
</gene>
<dbReference type="Proteomes" id="UP001454036">
    <property type="component" value="Unassembled WGS sequence"/>
</dbReference>
<evidence type="ECO:0000313" key="2">
    <source>
        <dbReference type="EMBL" id="GAA0185633.1"/>
    </source>
</evidence>
<protein>
    <submittedName>
        <fullName evidence="2">Uncharacterized protein</fullName>
    </submittedName>
</protein>
<feature type="compositionally biased region" description="Basic residues" evidence="1">
    <location>
        <begin position="9"/>
        <end position="21"/>
    </location>
</feature>
<reference evidence="2 3" key="1">
    <citation type="submission" date="2024-01" db="EMBL/GenBank/DDBJ databases">
        <title>The complete chloroplast genome sequence of Lithospermum erythrorhizon: insights into the phylogenetic relationship among Boraginaceae species and the maternal lineages of purple gromwells.</title>
        <authorList>
            <person name="Okada T."/>
            <person name="Watanabe K."/>
        </authorList>
    </citation>
    <scope>NUCLEOTIDE SEQUENCE [LARGE SCALE GENOMIC DNA]</scope>
</reference>
<accession>A0AAV3RWY5</accession>
<keyword evidence="3" id="KW-1185">Reference proteome</keyword>
<evidence type="ECO:0000313" key="3">
    <source>
        <dbReference type="Proteomes" id="UP001454036"/>
    </source>
</evidence>
<sequence>MHQTEEKKQKRRQLRRRRQRKDKLMAFSGLQERGLSYIIRSVVLLATTLEVCPHRSEMKGGNQPTPARKKRKTRASSSQLAPSRIEE</sequence>